<dbReference type="STRING" id="1094619.G4Z5H2"/>
<dbReference type="RefSeq" id="XP_009524367.1">
    <property type="nucleotide sequence ID" value="XM_009526072.1"/>
</dbReference>
<dbReference type="GeneID" id="20652761"/>
<name>G4Z5H2_PHYSP</name>
<dbReference type="OMA" id="FYAKEEY"/>
<dbReference type="EMBL" id="JH159153">
    <property type="protein sequence ID" value="EGZ21650.1"/>
    <property type="molecule type" value="Genomic_DNA"/>
</dbReference>
<proteinExistence type="predicted"/>
<dbReference type="InParanoid" id="G4Z5H2"/>
<dbReference type="Proteomes" id="UP000002640">
    <property type="component" value="Unassembled WGS sequence"/>
</dbReference>
<dbReference type="AlphaFoldDB" id="G4Z5H2"/>
<reference evidence="1 2" key="1">
    <citation type="journal article" date="2006" name="Science">
        <title>Phytophthora genome sequences uncover evolutionary origins and mechanisms of pathogenesis.</title>
        <authorList>
            <person name="Tyler B.M."/>
            <person name="Tripathy S."/>
            <person name="Zhang X."/>
            <person name="Dehal P."/>
            <person name="Jiang R.H."/>
            <person name="Aerts A."/>
            <person name="Arredondo F.D."/>
            <person name="Baxter L."/>
            <person name="Bensasson D."/>
            <person name="Beynon J.L."/>
            <person name="Chapman J."/>
            <person name="Damasceno C.M."/>
            <person name="Dorrance A.E."/>
            <person name="Dou D."/>
            <person name="Dickerman A.W."/>
            <person name="Dubchak I.L."/>
            <person name="Garbelotto M."/>
            <person name="Gijzen M."/>
            <person name="Gordon S.G."/>
            <person name="Govers F."/>
            <person name="Grunwald N.J."/>
            <person name="Huang W."/>
            <person name="Ivors K.L."/>
            <person name="Jones R.W."/>
            <person name="Kamoun S."/>
            <person name="Krampis K."/>
            <person name="Lamour K.H."/>
            <person name="Lee M.K."/>
            <person name="McDonald W.H."/>
            <person name="Medina M."/>
            <person name="Meijer H.J."/>
            <person name="Nordberg E.K."/>
            <person name="Maclean D.J."/>
            <person name="Ospina-Giraldo M.D."/>
            <person name="Morris P.F."/>
            <person name="Phuntumart V."/>
            <person name="Putnam N.H."/>
            <person name="Rash S."/>
            <person name="Rose J.K."/>
            <person name="Sakihama Y."/>
            <person name="Salamov A.A."/>
            <person name="Savidor A."/>
            <person name="Scheuring C.F."/>
            <person name="Smith B.M."/>
            <person name="Sobral B.W."/>
            <person name="Terry A."/>
            <person name="Torto-Alalibo T.A."/>
            <person name="Win J."/>
            <person name="Xu Z."/>
            <person name="Zhang H."/>
            <person name="Grigoriev I.V."/>
            <person name="Rokhsar D.S."/>
            <person name="Boore J.L."/>
        </authorList>
    </citation>
    <scope>NUCLEOTIDE SEQUENCE [LARGE SCALE GENOMIC DNA]</scope>
    <source>
        <strain evidence="1 2">P6497</strain>
    </source>
</reference>
<keyword evidence="2" id="KW-1185">Reference proteome</keyword>
<sequence>MDVLPRVQELKEPGADGPFEHVVYLNSDTIDFVDEVDEATVEAQLAEVYALEVYREEIRLAEQSRLDEAIALSFYAKEERKLLDPTDTSLETDSEADES</sequence>
<organism evidence="1 2">
    <name type="scientific">Phytophthora sojae (strain P6497)</name>
    <name type="common">Soybean stem and root rot agent</name>
    <name type="synonym">Phytophthora megasperma f. sp. glycines</name>
    <dbReference type="NCBI Taxonomy" id="1094619"/>
    <lineage>
        <taxon>Eukaryota</taxon>
        <taxon>Sar</taxon>
        <taxon>Stramenopiles</taxon>
        <taxon>Oomycota</taxon>
        <taxon>Peronosporomycetes</taxon>
        <taxon>Peronosporales</taxon>
        <taxon>Peronosporaceae</taxon>
        <taxon>Phytophthora</taxon>
    </lineage>
</organism>
<accession>G4Z5H2</accession>
<feature type="non-terminal residue" evidence="1">
    <location>
        <position position="99"/>
    </location>
</feature>
<protein>
    <submittedName>
        <fullName evidence="1">Uncharacterized protein</fullName>
    </submittedName>
</protein>
<evidence type="ECO:0000313" key="1">
    <source>
        <dbReference type="EMBL" id="EGZ21650.1"/>
    </source>
</evidence>
<dbReference type="KEGG" id="psoj:PHYSODRAFT_444883"/>
<evidence type="ECO:0000313" key="2">
    <source>
        <dbReference type="Proteomes" id="UP000002640"/>
    </source>
</evidence>
<gene>
    <name evidence="1" type="ORF">PHYSODRAFT_444883</name>
</gene>